<evidence type="ECO:0000313" key="9">
    <source>
        <dbReference type="Proteomes" id="UP000245771"/>
    </source>
</evidence>
<dbReference type="Pfam" id="PF00067">
    <property type="entry name" value="p450"/>
    <property type="match status" value="1"/>
</dbReference>
<evidence type="ECO:0000256" key="1">
    <source>
        <dbReference type="ARBA" id="ARBA00010617"/>
    </source>
</evidence>
<reference evidence="8 9" key="1">
    <citation type="journal article" date="2018" name="Mol. Biol. Evol.">
        <title>Broad Genomic Sampling Reveals a Smut Pathogenic Ancestry of the Fungal Clade Ustilaginomycotina.</title>
        <authorList>
            <person name="Kijpornyongpan T."/>
            <person name="Mondo S.J."/>
            <person name="Barry K."/>
            <person name="Sandor L."/>
            <person name="Lee J."/>
            <person name="Lipzen A."/>
            <person name="Pangilinan J."/>
            <person name="LaButti K."/>
            <person name="Hainaut M."/>
            <person name="Henrissat B."/>
            <person name="Grigoriev I.V."/>
            <person name="Spatafora J.W."/>
            <person name="Aime M.C."/>
        </authorList>
    </citation>
    <scope>NUCLEOTIDE SEQUENCE [LARGE SCALE GENOMIC DNA]</scope>
    <source>
        <strain evidence="8 9">MCA 3882</strain>
    </source>
</reference>
<keyword evidence="6" id="KW-0503">Monooxygenase</keyword>
<dbReference type="GO" id="GO:0004497">
    <property type="term" value="F:monooxygenase activity"/>
    <property type="evidence" value="ECO:0007669"/>
    <property type="project" value="UniProtKB-KW"/>
</dbReference>
<dbReference type="InParanoid" id="A0A316V2K6"/>
<evidence type="ECO:0000313" key="8">
    <source>
        <dbReference type="EMBL" id="PWN31789.1"/>
    </source>
</evidence>
<comment type="cofactor">
    <cofactor evidence="5">
        <name>heme</name>
        <dbReference type="ChEBI" id="CHEBI:30413"/>
    </cofactor>
</comment>
<dbReference type="InterPro" id="IPR017972">
    <property type="entry name" value="Cyt_P450_CS"/>
</dbReference>
<feature type="binding site" description="axial binding residue" evidence="5">
    <location>
        <position position="489"/>
    </location>
    <ligand>
        <name>heme</name>
        <dbReference type="ChEBI" id="CHEBI:30413"/>
    </ligand>
    <ligandPart>
        <name>Fe</name>
        <dbReference type="ChEBI" id="CHEBI:18248"/>
    </ligandPart>
</feature>
<dbReference type="GO" id="GO:0016705">
    <property type="term" value="F:oxidoreductase activity, acting on paired donors, with incorporation or reduction of molecular oxygen"/>
    <property type="evidence" value="ECO:0007669"/>
    <property type="project" value="InterPro"/>
</dbReference>
<accession>A0A316V2K6</accession>
<dbReference type="SUPFAM" id="SSF48264">
    <property type="entry name" value="Cytochrome P450"/>
    <property type="match status" value="1"/>
</dbReference>
<keyword evidence="5 6" id="KW-0349">Heme</keyword>
<comment type="similarity">
    <text evidence="1 6">Belongs to the cytochrome P450 family.</text>
</comment>
<dbReference type="PROSITE" id="PS00086">
    <property type="entry name" value="CYTOCHROME_P450"/>
    <property type="match status" value="1"/>
</dbReference>
<evidence type="ECO:0000256" key="4">
    <source>
        <dbReference type="ARBA" id="ARBA00023004"/>
    </source>
</evidence>
<evidence type="ECO:0000256" key="5">
    <source>
        <dbReference type="PIRSR" id="PIRSR602401-1"/>
    </source>
</evidence>
<dbReference type="InterPro" id="IPR001128">
    <property type="entry name" value="Cyt_P450"/>
</dbReference>
<evidence type="ECO:0000256" key="7">
    <source>
        <dbReference type="SAM" id="Phobius"/>
    </source>
</evidence>
<dbReference type="GeneID" id="37021497"/>
<keyword evidence="2 5" id="KW-0479">Metal-binding</keyword>
<organism evidence="8 9">
    <name type="scientific">Meira miltonrushii</name>
    <dbReference type="NCBI Taxonomy" id="1280837"/>
    <lineage>
        <taxon>Eukaryota</taxon>
        <taxon>Fungi</taxon>
        <taxon>Dikarya</taxon>
        <taxon>Basidiomycota</taxon>
        <taxon>Ustilaginomycotina</taxon>
        <taxon>Exobasidiomycetes</taxon>
        <taxon>Exobasidiales</taxon>
        <taxon>Brachybasidiaceae</taxon>
        <taxon>Meira</taxon>
    </lineage>
</organism>
<name>A0A316V2K6_9BASI</name>
<dbReference type="InterPro" id="IPR036396">
    <property type="entry name" value="Cyt_P450_sf"/>
</dbReference>
<gene>
    <name evidence="8" type="ORF">FA14DRAFT_162668</name>
</gene>
<evidence type="ECO:0000256" key="3">
    <source>
        <dbReference type="ARBA" id="ARBA00023002"/>
    </source>
</evidence>
<dbReference type="InterPro" id="IPR002401">
    <property type="entry name" value="Cyt_P450_E_grp-I"/>
</dbReference>
<proteinExistence type="inferred from homology"/>
<dbReference type="PANTHER" id="PTHR24296">
    <property type="entry name" value="CYTOCHROME P450"/>
    <property type="match status" value="1"/>
</dbReference>
<dbReference type="PRINTS" id="PR00385">
    <property type="entry name" value="P450"/>
</dbReference>
<keyword evidence="3 6" id="KW-0560">Oxidoreductase</keyword>
<keyword evidence="4 5" id="KW-0408">Iron</keyword>
<keyword evidence="7" id="KW-0812">Transmembrane</keyword>
<dbReference type="GO" id="GO:0006629">
    <property type="term" value="P:lipid metabolic process"/>
    <property type="evidence" value="ECO:0007669"/>
    <property type="project" value="UniProtKB-ARBA"/>
</dbReference>
<keyword evidence="9" id="KW-1185">Reference proteome</keyword>
<dbReference type="GO" id="GO:0020037">
    <property type="term" value="F:heme binding"/>
    <property type="evidence" value="ECO:0007669"/>
    <property type="project" value="InterPro"/>
</dbReference>
<keyword evidence="7" id="KW-1133">Transmembrane helix</keyword>
<keyword evidence="7" id="KW-0472">Membrane</keyword>
<feature type="transmembrane region" description="Helical" evidence="7">
    <location>
        <begin position="20"/>
        <end position="37"/>
    </location>
</feature>
<dbReference type="OrthoDB" id="1470350at2759"/>
<sequence length="546" mass="62400">MIDVQSSSLSRLFGSIDAKTLLITFVISTALLAIAYPNSLVGTKRRKNIVVAQPAYPLIGNLTWILDILAQRTRLLDEIYRLQTTQAKGGMPFTMTFPALGGRVTVINNPAYIQHVQKTNFDNYPKGPDQQRIMKDVLGVHGIFASDGDIWLKQRKLASNIFSFNNFRTHVQNTVVREIQTLDTLLQNACQQNTKVNFPDTMFRFTLSSFSLMAFDADIKCLPTKVEGLQIPNQFATNFDFAQEVMDHRIFALLPKWSEYFTKEGYKMRKALRQLDSYCYQIIDSRLARREKEGTNTSTDKTGKDLLELFMDRGLTREELLPVILNFLIAGRDTTAQSLAWLFFELWKSPKYIDLIRESIAPVVGTPESQSPMQYDDMKELPFLQACFYEAVRLWPAVPKNVKRVMQDDIIRPTGGEATIEGLPDVDVRAGESVIWSDFTMSRMPEVWGEDCLEFKPERFLEKDESGRLRCKEYSQFKFHSFNAGPRMCLGKTLAVYEGMAVTAAILGRYDVHFDNDQMRNSPPTYGDSLTLPCTPYFVHFTPRQN</sequence>
<dbReference type="STRING" id="1280837.A0A316V2K6"/>
<dbReference type="PRINTS" id="PR00463">
    <property type="entry name" value="EP450I"/>
</dbReference>
<evidence type="ECO:0000256" key="6">
    <source>
        <dbReference type="RuleBase" id="RU000461"/>
    </source>
</evidence>
<evidence type="ECO:0000256" key="2">
    <source>
        <dbReference type="ARBA" id="ARBA00022723"/>
    </source>
</evidence>
<dbReference type="EMBL" id="KZ819607">
    <property type="protein sequence ID" value="PWN31789.1"/>
    <property type="molecule type" value="Genomic_DNA"/>
</dbReference>
<protein>
    <submittedName>
        <fullName evidence="8">Cytochrome P450</fullName>
    </submittedName>
</protein>
<dbReference type="GO" id="GO:0005506">
    <property type="term" value="F:iron ion binding"/>
    <property type="evidence" value="ECO:0007669"/>
    <property type="project" value="InterPro"/>
</dbReference>
<dbReference type="Proteomes" id="UP000245771">
    <property type="component" value="Unassembled WGS sequence"/>
</dbReference>
<dbReference type="RefSeq" id="XP_025352091.1">
    <property type="nucleotide sequence ID" value="XM_025499716.1"/>
</dbReference>
<dbReference type="AlphaFoldDB" id="A0A316V2K6"/>
<dbReference type="Gene3D" id="1.10.630.10">
    <property type="entry name" value="Cytochrome P450"/>
    <property type="match status" value="1"/>
</dbReference>